<evidence type="ECO:0000313" key="8">
    <source>
        <dbReference type="Proteomes" id="UP000305202"/>
    </source>
</evidence>
<dbReference type="InterPro" id="IPR037187">
    <property type="entry name" value="DnaK_N"/>
</dbReference>
<evidence type="ECO:0000259" key="6">
    <source>
        <dbReference type="Pfam" id="PF21157"/>
    </source>
</evidence>
<feature type="domain" description="Zinc finger DksA/TraR C4-type" evidence="5">
    <location>
        <begin position="97"/>
        <end position="132"/>
    </location>
</feature>
<comment type="caution">
    <text evidence="7">The sequence shown here is derived from an EMBL/GenBank/DDBJ whole genome shotgun (WGS) entry which is preliminary data.</text>
</comment>
<evidence type="ECO:0000256" key="2">
    <source>
        <dbReference type="ARBA" id="ARBA00022771"/>
    </source>
</evidence>
<dbReference type="SUPFAM" id="SSF109635">
    <property type="entry name" value="DnaK suppressor protein DksA, alpha-hairpin domain"/>
    <property type="match status" value="1"/>
</dbReference>
<protein>
    <submittedName>
        <fullName evidence="7">RNA polymerase-binding protein DksA</fullName>
    </submittedName>
</protein>
<dbReference type="SUPFAM" id="SSF57716">
    <property type="entry name" value="Glucocorticoid receptor-like (DNA-binding domain)"/>
    <property type="match status" value="1"/>
</dbReference>
<evidence type="ECO:0000256" key="1">
    <source>
        <dbReference type="ARBA" id="ARBA00022723"/>
    </source>
</evidence>
<sequence>MTKPTTAEKLQILAMSAGDYMNPEQRDFFRRLIRHERREILDHIEQMKMQLLEQPDTGDEGDIAIREEQLRLIFRQIDRESRLLPKYNAALLRLEKGEYGFCRETGEPIGLQRLLLRPTAELSIEAKTKEEKVEVQYRKK</sequence>
<dbReference type="PROSITE" id="PS51128">
    <property type="entry name" value="ZF_DKSA_2"/>
    <property type="match status" value="1"/>
</dbReference>
<proteinExistence type="predicted"/>
<accession>A0ABY2SFL9</accession>
<evidence type="ECO:0000256" key="3">
    <source>
        <dbReference type="ARBA" id="ARBA00022833"/>
    </source>
</evidence>
<feature type="zinc finger region" description="dksA C4-type" evidence="4">
    <location>
        <begin position="102"/>
        <end position="126"/>
    </location>
</feature>
<feature type="domain" description="DnaK suppressor protein DksA N-terminal" evidence="6">
    <location>
        <begin position="25"/>
        <end position="93"/>
    </location>
</feature>
<evidence type="ECO:0000313" key="7">
    <source>
        <dbReference type="EMBL" id="TKI02854.1"/>
    </source>
</evidence>
<gene>
    <name evidence="7" type="primary">dksA</name>
    <name evidence="7" type="ORF">FCN80_23680</name>
</gene>
<reference evidence="7 8" key="1">
    <citation type="submission" date="2019-04" db="EMBL/GenBank/DDBJ databases">
        <authorList>
            <person name="Li M."/>
            <person name="Gao C."/>
        </authorList>
    </citation>
    <scope>NUCLEOTIDE SEQUENCE [LARGE SCALE GENOMIC DNA]</scope>
    <source>
        <strain evidence="7 8">BGMRC 2031</strain>
    </source>
</reference>
<name>A0ABY2SFL9_9HYPH</name>
<evidence type="ECO:0000256" key="4">
    <source>
        <dbReference type="PROSITE-ProRule" id="PRU00510"/>
    </source>
</evidence>
<dbReference type="Pfam" id="PF01258">
    <property type="entry name" value="zf-dskA_traR"/>
    <property type="match status" value="1"/>
</dbReference>
<dbReference type="RefSeq" id="WP_136992786.1">
    <property type="nucleotide sequence ID" value="NZ_SZPQ01000059.1"/>
</dbReference>
<dbReference type="NCBIfam" id="TIGR02420">
    <property type="entry name" value="dksA"/>
    <property type="match status" value="1"/>
</dbReference>
<dbReference type="InterPro" id="IPR000962">
    <property type="entry name" value="Znf_DskA_TraR"/>
</dbReference>
<dbReference type="Pfam" id="PF21157">
    <property type="entry name" value="DksA_N"/>
    <property type="match status" value="1"/>
</dbReference>
<dbReference type="Proteomes" id="UP000305202">
    <property type="component" value="Unassembled WGS sequence"/>
</dbReference>
<keyword evidence="8" id="KW-1185">Reference proteome</keyword>
<dbReference type="InterPro" id="IPR048489">
    <property type="entry name" value="DksA_N"/>
</dbReference>
<keyword evidence="3" id="KW-0862">Zinc</keyword>
<keyword evidence="2" id="KW-0863">Zinc-finger</keyword>
<dbReference type="Gene3D" id="1.20.120.910">
    <property type="entry name" value="DksA, coiled-coil domain"/>
    <property type="match status" value="1"/>
</dbReference>
<dbReference type="EMBL" id="SZPQ01000059">
    <property type="protein sequence ID" value="TKI02854.1"/>
    <property type="molecule type" value="Genomic_DNA"/>
</dbReference>
<dbReference type="InterPro" id="IPR012784">
    <property type="entry name" value="DksA_RNA_pol-bd"/>
</dbReference>
<dbReference type="PANTHER" id="PTHR33823:SF2">
    <property type="entry name" value="RNA POLYMERASE-BINDING TRANSCRIPTION FACTOR DKSA"/>
    <property type="match status" value="1"/>
</dbReference>
<dbReference type="PANTHER" id="PTHR33823">
    <property type="entry name" value="RNA POLYMERASE-BINDING TRANSCRIPTION FACTOR DKSA-RELATED"/>
    <property type="match status" value="1"/>
</dbReference>
<organism evidence="7 8">
    <name type="scientific">Martelella alba</name>
    <dbReference type="NCBI Taxonomy" id="2590451"/>
    <lineage>
        <taxon>Bacteria</taxon>
        <taxon>Pseudomonadati</taxon>
        <taxon>Pseudomonadota</taxon>
        <taxon>Alphaproteobacteria</taxon>
        <taxon>Hyphomicrobiales</taxon>
        <taxon>Aurantimonadaceae</taxon>
        <taxon>Martelella</taxon>
    </lineage>
</organism>
<evidence type="ECO:0000259" key="5">
    <source>
        <dbReference type="Pfam" id="PF01258"/>
    </source>
</evidence>
<keyword evidence="1" id="KW-0479">Metal-binding</keyword>